<keyword evidence="4 7" id="KW-1133">Transmembrane helix</keyword>
<keyword evidence="2" id="KW-1003">Cell membrane</keyword>
<keyword evidence="6" id="KW-0175">Coiled coil</keyword>
<keyword evidence="9" id="KW-1185">Reference proteome</keyword>
<keyword evidence="3 7" id="KW-0812">Transmembrane</keyword>
<dbReference type="EMBL" id="FUXI01000013">
    <property type="protein sequence ID" value="SJZ75300.1"/>
    <property type="molecule type" value="Genomic_DNA"/>
</dbReference>
<evidence type="ECO:0000256" key="6">
    <source>
        <dbReference type="SAM" id="Coils"/>
    </source>
</evidence>
<organism evidence="8 9">
    <name type="scientific">Pilibacter termitis</name>
    <dbReference type="NCBI Taxonomy" id="263852"/>
    <lineage>
        <taxon>Bacteria</taxon>
        <taxon>Bacillati</taxon>
        <taxon>Bacillota</taxon>
        <taxon>Bacilli</taxon>
        <taxon>Lactobacillales</taxon>
        <taxon>Enterococcaceae</taxon>
        <taxon>Pilibacter</taxon>
    </lineage>
</organism>
<evidence type="ECO:0000256" key="4">
    <source>
        <dbReference type="ARBA" id="ARBA00022989"/>
    </source>
</evidence>
<protein>
    <submittedName>
        <fullName evidence="8">Aromatic acid exporter family member 1</fullName>
    </submittedName>
</protein>
<reference evidence="8 9" key="1">
    <citation type="submission" date="2017-02" db="EMBL/GenBank/DDBJ databases">
        <authorList>
            <person name="Peterson S.W."/>
        </authorList>
    </citation>
    <scope>NUCLEOTIDE SEQUENCE [LARGE SCALE GENOMIC DNA]</scope>
    <source>
        <strain evidence="8 9">ATCC BAA-1030</strain>
    </source>
</reference>
<keyword evidence="5 7" id="KW-0472">Membrane</keyword>
<dbReference type="STRING" id="263852.SAMN02745116_01338"/>
<accession>A0A1T4N7N7</accession>
<sequence length="193" mass="21851">MQIGNFRLGMRTVKTGVAVFFCILLFGLLQRGNPMIACIAAVFSLRQDFTTSVSFGKSRIIGNTVGGACAVLYFLIAEHFQRHFLVQLFILPFFIVVCISFSNGIKNNAGIIASVATLLMISLNIPENETISYAFQRVLDTFIGTFIAILMNITMREKAEQEEISLEHDIERLQMEEEKLRKLRETFIEKNNK</sequence>
<dbReference type="OrthoDB" id="1653617at2"/>
<evidence type="ECO:0000256" key="1">
    <source>
        <dbReference type="ARBA" id="ARBA00004651"/>
    </source>
</evidence>
<dbReference type="InterPro" id="IPR010343">
    <property type="entry name" value="ArAE_1"/>
</dbReference>
<feature type="coiled-coil region" evidence="6">
    <location>
        <begin position="156"/>
        <end position="193"/>
    </location>
</feature>
<evidence type="ECO:0000313" key="8">
    <source>
        <dbReference type="EMBL" id="SJZ75300.1"/>
    </source>
</evidence>
<evidence type="ECO:0000256" key="5">
    <source>
        <dbReference type="ARBA" id="ARBA00023136"/>
    </source>
</evidence>
<dbReference type="RefSeq" id="WP_078807274.1">
    <property type="nucleotide sequence ID" value="NZ_FUXI01000013.1"/>
</dbReference>
<proteinExistence type="predicted"/>
<feature type="transmembrane region" description="Helical" evidence="7">
    <location>
        <begin position="84"/>
        <end position="102"/>
    </location>
</feature>
<evidence type="ECO:0000256" key="2">
    <source>
        <dbReference type="ARBA" id="ARBA00022475"/>
    </source>
</evidence>
<dbReference type="GO" id="GO:0005886">
    <property type="term" value="C:plasma membrane"/>
    <property type="evidence" value="ECO:0007669"/>
    <property type="project" value="UniProtKB-SubCell"/>
</dbReference>
<comment type="subcellular location">
    <subcellularLocation>
        <location evidence="1">Cell membrane</location>
        <topology evidence="1">Multi-pass membrane protein</topology>
    </subcellularLocation>
</comment>
<name>A0A1T4N7N7_9ENTE</name>
<feature type="transmembrane region" description="Helical" evidence="7">
    <location>
        <begin position="108"/>
        <end position="126"/>
    </location>
</feature>
<gene>
    <name evidence="8" type="ORF">SAMN02745116_01338</name>
</gene>
<evidence type="ECO:0000256" key="3">
    <source>
        <dbReference type="ARBA" id="ARBA00022692"/>
    </source>
</evidence>
<evidence type="ECO:0000313" key="9">
    <source>
        <dbReference type="Proteomes" id="UP000190328"/>
    </source>
</evidence>
<dbReference type="Pfam" id="PF06081">
    <property type="entry name" value="ArAE_1"/>
    <property type="match status" value="1"/>
</dbReference>
<feature type="transmembrane region" description="Helical" evidence="7">
    <location>
        <begin position="138"/>
        <end position="155"/>
    </location>
</feature>
<dbReference type="AlphaFoldDB" id="A0A1T4N7N7"/>
<feature type="transmembrane region" description="Helical" evidence="7">
    <location>
        <begin position="60"/>
        <end position="77"/>
    </location>
</feature>
<evidence type="ECO:0000256" key="7">
    <source>
        <dbReference type="SAM" id="Phobius"/>
    </source>
</evidence>
<dbReference type="Proteomes" id="UP000190328">
    <property type="component" value="Unassembled WGS sequence"/>
</dbReference>